<sequence length="419" mass="47845">MLVIKKYSFFILILLSITVTGQDKQFNGDPDEAFGIARELAFNDKRAQAQDTLRLILTKYPDYHDIRSFLASTYSWDGAYDDARKEFAYVLKKDAKRETTWEAAIKNELYAEKPFAALKMANEALTHFPKSPVILYQKASAQEATKNPEDALRTLEELLKNNPDYEKGQTYKKSLLSNLRHNVIGIRSAVEVYSDVFDPMQYHFLKYSRQTKYGSIHGRLNFNRRFNTNGLQAEVDLYPRIVEGVYAYLNFGVSNSSLFPDIRYGAEVYTSLPKSFEASAGFRALQFDETTMIYTGSVGKYAGNSYFSLRSYVTPDEAGASISGEIAYRKYGRNADNYFLVETGIGFSPENNRFVADGSDDEVISLRSQKFNLGYFFTSKNNKNAWGVRAGVVHQEIIFDPGNYLWIVDVAFTWDLRFK</sequence>
<evidence type="ECO:0000313" key="4">
    <source>
        <dbReference type="Proteomes" id="UP000292262"/>
    </source>
</evidence>
<dbReference type="RefSeq" id="WP_130287846.1">
    <property type="nucleotide sequence ID" value="NZ_SGXE01000007.1"/>
</dbReference>
<evidence type="ECO:0000313" key="3">
    <source>
        <dbReference type="EMBL" id="RZS90548.1"/>
    </source>
</evidence>
<feature type="signal peptide" evidence="1">
    <location>
        <begin position="1"/>
        <end position="21"/>
    </location>
</feature>
<keyword evidence="4" id="KW-1185">Reference proteome</keyword>
<dbReference type="NCBIfam" id="TIGR04390">
    <property type="entry name" value="OMP_YaiO_dom"/>
    <property type="match status" value="1"/>
</dbReference>
<dbReference type="OrthoDB" id="742239at2"/>
<keyword evidence="1" id="KW-0732">Signal</keyword>
<protein>
    <submittedName>
        <fullName evidence="3">YaiO family outer membrane protein</fullName>
    </submittedName>
</protein>
<dbReference type="Gene3D" id="1.25.40.10">
    <property type="entry name" value="Tetratricopeptide repeat domain"/>
    <property type="match status" value="1"/>
</dbReference>
<name>A0A4Q7NUL7_9FLAO</name>
<dbReference type="InterPro" id="IPR011990">
    <property type="entry name" value="TPR-like_helical_dom_sf"/>
</dbReference>
<dbReference type="Pfam" id="PF14559">
    <property type="entry name" value="TPR_19"/>
    <property type="match status" value="1"/>
</dbReference>
<dbReference type="EMBL" id="SGXE01000007">
    <property type="protein sequence ID" value="RZS90548.1"/>
    <property type="molecule type" value="Genomic_DNA"/>
</dbReference>
<feature type="domain" description="YaiO beta-barrel" evidence="2">
    <location>
        <begin position="182"/>
        <end position="350"/>
    </location>
</feature>
<comment type="caution">
    <text evidence="3">The sequence shown here is derived from an EMBL/GenBank/DDBJ whole genome shotgun (WGS) entry which is preliminary data.</text>
</comment>
<dbReference type="Proteomes" id="UP000292262">
    <property type="component" value="Unassembled WGS sequence"/>
</dbReference>
<dbReference type="SUPFAM" id="SSF48452">
    <property type="entry name" value="TPR-like"/>
    <property type="match status" value="1"/>
</dbReference>
<reference evidence="3 4" key="1">
    <citation type="submission" date="2019-02" db="EMBL/GenBank/DDBJ databases">
        <title>Genomic Encyclopedia of Type Strains, Phase IV (KMG-IV): sequencing the most valuable type-strain genomes for metagenomic binning, comparative biology and taxonomic classification.</title>
        <authorList>
            <person name="Goeker M."/>
        </authorList>
    </citation>
    <scope>NUCLEOTIDE SEQUENCE [LARGE SCALE GENOMIC DNA]</scope>
    <source>
        <strain evidence="3 4">DSM 17196</strain>
    </source>
</reference>
<evidence type="ECO:0000259" key="2">
    <source>
        <dbReference type="Pfam" id="PF19413"/>
    </source>
</evidence>
<dbReference type="Pfam" id="PF19413">
    <property type="entry name" value="YaiO"/>
    <property type="match status" value="1"/>
</dbReference>
<evidence type="ECO:0000256" key="1">
    <source>
        <dbReference type="SAM" id="SignalP"/>
    </source>
</evidence>
<accession>A0A4Q7NUL7</accession>
<organism evidence="3 4">
    <name type="scientific">Aquimarina brevivitae</name>
    <dbReference type="NCBI Taxonomy" id="323412"/>
    <lineage>
        <taxon>Bacteria</taxon>
        <taxon>Pseudomonadati</taxon>
        <taxon>Bacteroidota</taxon>
        <taxon>Flavobacteriia</taxon>
        <taxon>Flavobacteriales</taxon>
        <taxon>Flavobacteriaceae</taxon>
        <taxon>Aquimarina</taxon>
    </lineage>
</organism>
<feature type="chain" id="PRO_5020819800" evidence="1">
    <location>
        <begin position="22"/>
        <end position="419"/>
    </location>
</feature>
<proteinExistence type="predicted"/>
<dbReference type="InterPro" id="IPR030887">
    <property type="entry name" value="Beta-barrel_YaiO"/>
</dbReference>
<gene>
    <name evidence="3" type="ORF">EV197_3342</name>
</gene>
<dbReference type="AlphaFoldDB" id="A0A4Q7NUL7"/>